<dbReference type="RefSeq" id="XP_016260629.1">
    <property type="nucleotide sequence ID" value="XM_016408875.1"/>
</dbReference>
<evidence type="ECO:0000256" key="4">
    <source>
        <dbReference type="ARBA" id="ARBA00022723"/>
    </source>
</evidence>
<comment type="similarity">
    <text evidence="2">Belongs to the germin family.</text>
</comment>
<evidence type="ECO:0000313" key="9">
    <source>
        <dbReference type="Proteomes" id="UP000053342"/>
    </source>
</evidence>
<evidence type="ECO:0000259" key="7">
    <source>
        <dbReference type="SMART" id="SM00835"/>
    </source>
</evidence>
<keyword evidence="6" id="KW-0812">Transmembrane</keyword>
<dbReference type="GO" id="GO:0005576">
    <property type="term" value="C:extracellular region"/>
    <property type="evidence" value="ECO:0007669"/>
    <property type="project" value="UniProtKB-SubCell"/>
</dbReference>
<dbReference type="VEuPathDB" id="FungiDB:PV06_07616"/>
<sequence>MPVLTLDPTSWFCSSTPDCAHPSWIQELLFPFQEPNNKYDKIAQPVFLPIAVFTSILTFNVSYLYLRRYRPMMFVPLAIGLTPLLGLLVGIMPKVVLAVDKTSDPDLVAKLKSAATMLDRLNMLTDEQLVYNFTSNPKYSWHPGSVCNANAATWPVLSTVGVTVAQLNLGPCAMLAPHFHRADNLVVAINGTTNTYMYQENGARIVEQTLTPGMMTIFPRASVHTMYNTGCENNQLYSFLNDADASTVNLAQAFFMLPDDIGLTVMPFIELSNGNWTATGQAIPQVGTGSQAGFESCLAKCGLSSSGYGSTGPVVMG</sequence>
<dbReference type="Gene3D" id="2.60.120.10">
    <property type="entry name" value="Jelly Rolls"/>
    <property type="match status" value="1"/>
</dbReference>
<feature type="domain" description="Cupin type-1" evidence="7">
    <location>
        <begin position="131"/>
        <end position="262"/>
    </location>
</feature>
<protein>
    <recommendedName>
        <fullName evidence="7">Cupin type-1 domain-containing protein</fullName>
    </recommendedName>
</protein>
<evidence type="ECO:0000256" key="2">
    <source>
        <dbReference type="ARBA" id="ARBA00007456"/>
    </source>
</evidence>
<dbReference type="SUPFAM" id="SSF51182">
    <property type="entry name" value="RmlC-like cupins"/>
    <property type="match status" value="1"/>
</dbReference>
<keyword evidence="6" id="KW-1133">Transmembrane helix</keyword>
<dbReference type="RefSeq" id="XP_016260630.1">
    <property type="nucleotide sequence ID" value="XM_016408876.1"/>
</dbReference>
<dbReference type="EMBL" id="KN847338">
    <property type="protein sequence ID" value="KIW40414.1"/>
    <property type="molecule type" value="Genomic_DNA"/>
</dbReference>
<evidence type="ECO:0000256" key="6">
    <source>
        <dbReference type="SAM" id="Phobius"/>
    </source>
</evidence>
<dbReference type="AlphaFoldDB" id="A0A0D2DBD5"/>
<evidence type="ECO:0000256" key="3">
    <source>
        <dbReference type="ARBA" id="ARBA00022525"/>
    </source>
</evidence>
<evidence type="ECO:0000256" key="1">
    <source>
        <dbReference type="ARBA" id="ARBA00004613"/>
    </source>
</evidence>
<keyword evidence="9" id="KW-1185">Reference proteome</keyword>
<keyword evidence="4" id="KW-0479">Metal-binding</keyword>
<organism evidence="8 9">
    <name type="scientific">Exophiala oligosperma</name>
    <dbReference type="NCBI Taxonomy" id="215243"/>
    <lineage>
        <taxon>Eukaryota</taxon>
        <taxon>Fungi</taxon>
        <taxon>Dikarya</taxon>
        <taxon>Ascomycota</taxon>
        <taxon>Pezizomycotina</taxon>
        <taxon>Eurotiomycetes</taxon>
        <taxon>Chaetothyriomycetidae</taxon>
        <taxon>Chaetothyriales</taxon>
        <taxon>Herpotrichiellaceae</taxon>
        <taxon>Exophiala</taxon>
    </lineage>
</organism>
<keyword evidence="3" id="KW-0964">Secreted</keyword>
<dbReference type="OrthoDB" id="1921208at2759"/>
<dbReference type="CDD" id="cd02241">
    <property type="entry name" value="cupin_OxOx"/>
    <property type="match status" value="1"/>
</dbReference>
<dbReference type="Pfam" id="PF00190">
    <property type="entry name" value="Cupin_1"/>
    <property type="match status" value="1"/>
</dbReference>
<dbReference type="InterPro" id="IPR001929">
    <property type="entry name" value="Germin"/>
</dbReference>
<dbReference type="InterPro" id="IPR011051">
    <property type="entry name" value="RmlC_Cupin_sf"/>
</dbReference>
<dbReference type="Proteomes" id="UP000053342">
    <property type="component" value="Unassembled WGS sequence"/>
</dbReference>
<dbReference type="PANTHER" id="PTHR31238">
    <property type="entry name" value="GERMIN-LIKE PROTEIN SUBFAMILY 3 MEMBER 3"/>
    <property type="match status" value="1"/>
</dbReference>
<dbReference type="GO" id="GO:0030145">
    <property type="term" value="F:manganese ion binding"/>
    <property type="evidence" value="ECO:0007669"/>
    <property type="project" value="InterPro"/>
</dbReference>
<reference evidence="8 9" key="1">
    <citation type="submission" date="2015-01" db="EMBL/GenBank/DDBJ databases">
        <title>The Genome Sequence of Exophiala oligosperma CBS72588.</title>
        <authorList>
            <consortium name="The Broad Institute Genomics Platform"/>
            <person name="Cuomo C."/>
            <person name="de Hoog S."/>
            <person name="Gorbushina A."/>
            <person name="Stielow B."/>
            <person name="Teixiera M."/>
            <person name="Abouelleil A."/>
            <person name="Chapman S.B."/>
            <person name="Priest M."/>
            <person name="Young S.K."/>
            <person name="Wortman J."/>
            <person name="Nusbaum C."/>
            <person name="Birren B."/>
        </authorList>
    </citation>
    <scope>NUCLEOTIDE SEQUENCE [LARGE SCALE GENOMIC DNA]</scope>
    <source>
        <strain evidence="8 9">CBS 72588</strain>
    </source>
</reference>
<dbReference type="EMBL" id="KN847338">
    <property type="protein sequence ID" value="KIW40413.1"/>
    <property type="molecule type" value="Genomic_DNA"/>
</dbReference>
<keyword evidence="6" id="KW-0472">Membrane</keyword>
<feature type="transmembrane region" description="Helical" evidence="6">
    <location>
        <begin position="73"/>
        <end position="92"/>
    </location>
</feature>
<evidence type="ECO:0000313" key="8">
    <source>
        <dbReference type="EMBL" id="KIW40413.1"/>
    </source>
</evidence>
<gene>
    <name evidence="8" type="ORF">PV06_07616</name>
</gene>
<dbReference type="STRING" id="215243.A0A0D2DBD5"/>
<name>A0A0D2DBD5_9EURO</name>
<dbReference type="GeneID" id="27359690"/>
<keyword evidence="5" id="KW-0464">Manganese</keyword>
<evidence type="ECO:0000256" key="5">
    <source>
        <dbReference type="ARBA" id="ARBA00023211"/>
    </source>
</evidence>
<dbReference type="SMART" id="SM00835">
    <property type="entry name" value="Cupin_1"/>
    <property type="match status" value="1"/>
</dbReference>
<dbReference type="InterPro" id="IPR014710">
    <property type="entry name" value="RmlC-like_jellyroll"/>
</dbReference>
<feature type="transmembrane region" description="Helical" evidence="6">
    <location>
        <begin position="46"/>
        <end position="66"/>
    </location>
</feature>
<proteinExistence type="inferred from homology"/>
<accession>A0A0D2DBD5</accession>
<dbReference type="HOGENOM" id="CLU_061239_0_0_1"/>
<comment type="subcellular location">
    <subcellularLocation>
        <location evidence="1">Secreted</location>
    </subcellularLocation>
</comment>
<dbReference type="InterPro" id="IPR006045">
    <property type="entry name" value="Cupin_1"/>
</dbReference>